<dbReference type="EMBL" id="SESI01000001">
    <property type="protein sequence ID" value="TQQ82217.1"/>
    <property type="molecule type" value="Genomic_DNA"/>
</dbReference>
<gene>
    <name evidence="2" type="ORF">EWF95_04570</name>
</gene>
<keyword evidence="1" id="KW-0812">Transmembrane</keyword>
<evidence type="ECO:0000313" key="2">
    <source>
        <dbReference type="EMBL" id="TQQ82217.1"/>
    </source>
</evidence>
<keyword evidence="1" id="KW-1133">Transmembrane helix</keyword>
<organism evidence="2 3">
    <name type="scientific">Halonotius roseus</name>
    <dbReference type="NCBI Taxonomy" id="2511997"/>
    <lineage>
        <taxon>Archaea</taxon>
        <taxon>Methanobacteriati</taxon>
        <taxon>Methanobacteriota</taxon>
        <taxon>Stenosarchaea group</taxon>
        <taxon>Halobacteria</taxon>
        <taxon>Halobacteriales</taxon>
        <taxon>Haloferacaceae</taxon>
        <taxon>Halonotius</taxon>
    </lineage>
</organism>
<sequence>MGLLQQIAAGLKRLVLLELSGWVYAIVAGIVFFATVAAGVALLGEDPGFTVGGIGGVVLAVGAIYALRQRLPHPNDG</sequence>
<keyword evidence="3" id="KW-1185">Reference proteome</keyword>
<name>A0A544QS03_9EURY</name>
<comment type="caution">
    <text evidence="2">The sequence shown here is derived from an EMBL/GenBank/DDBJ whole genome shotgun (WGS) entry which is preliminary data.</text>
</comment>
<evidence type="ECO:0000313" key="3">
    <source>
        <dbReference type="Proteomes" id="UP000315385"/>
    </source>
</evidence>
<keyword evidence="1" id="KW-0472">Membrane</keyword>
<evidence type="ECO:0000256" key="1">
    <source>
        <dbReference type="SAM" id="Phobius"/>
    </source>
</evidence>
<feature type="transmembrane region" description="Helical" evidence="1">
    <location>
        <begin position="49"/>
        <end position="67"/>
    </location>
</feature>
<dbReference type="OrthoDB" id="378187at2157"/>
<dbReference type="AlphaFoldDB" id="A0A544QS03"/>
<proteinExistence type="predicted"/>
<dbReference type="RefSeq" id="WP_142442866.1">
    <property type="nucleotide sequence ID" value="NZ_SESI01000001.1"/>
</dbReference>
<feature type="transmembrane region" description="Helical" evidence="1">
    <location>
        <begin position="21"/>
        <end position="43"/>
    </location>
</feature>
<accession>A0A544QS03</accession>
<dbReference type="Proteomes" id="UP000315385">
    <property type="component" value="Unassembled WGS sequence"/>
</dbReference>
<protein>
    <submittedName>
        <fullName evidence="2">Uncharacterized protein</fullName>
    </submittedName>
</protein>
<reference evidence="2 3" key="1">
    <citation type="submission" date="2019-02" db="EMBL/GenBank/DDBJ databases">
        <title>Halonotius sp. a new haloqrchaeon isolated from saline water.</title>
        <authorList>
            <person name="Duran-Viseras A."/>
            <person name="Sanchez-Porro C."/>
            <person name="Ventosa A."/>
        </authorList>
    </citation>
    <scope>NUCLEOTIDE SEQUENCE [LARGE SCALE GENOMIC DNA]</scope>
    <source>
        <strain evidence="2 3">F9-27</strain>
    </source>
</reference>